<protein>
    <submittedName>
        <fullName evidence="1">Uncharacterized protein</fullName>
    </submittedName>
</protein>
<name>A0ABU9Y8M7_9SPHN</name>
<gene>
    <name evidence="1" type="ORF">ABC974_21170</name>
</gene>
<dbReference type="RefSeq" id="WP_343888124.1">
    <property type="nucleotide sequence ID" value="NZ_BAAAEH010000007.1"/>
</dbReference>
<accession>A0ABU9Y8M7</accession>
<organism evidence="1 2">
    <name type="scientific">Sphingomonas oligophenolica</name>
    <dbReference type="NCBI Taxonomy" id="301154"/>
    <lineage>
        <taxon>Bacteria</taxon>
        <taxon>Pseudomonadati</taxon>
        <taxon>Pseudomonadota</taxon>
        <taxon>Alphaproteobacteria</taxon>
        <taxon>Sphingomonadales</taxon>
        <taxon>Sphingomonadaceae</taxon>
        <taxon>Sphingomonas</taxon>
    </lineage>
</organism>
<reference evidence="1 2" key="1">
    <citation type="submission" date="2024-05" db="EMBL/GenBank/DDBJ databases">
        <authorList>
            <person name="Liu Q."/>
            <person name="Xin Y.-H."/>
        </authorList>
    </citation>
    <scope>NUCLEOTIDE SEQUENCE [LARGE SCALE GENOMIC DNA]</scope>
    <source>
        <strain evidence="1 2">CGMCC 1.10181</strain>
    </source>
</reference>
<dbReference type="EMBL" id="JBDIME010000024">
    <property type="protein sequence ID" value="MEN2792155.1"/>
    <property type="molecule type" value="Genomic_DNA"/>
</dbReference>
<sequence length="100" mass="10495">MSNEPGNHAGMISLHELPDALRKAIVLAGDQAGAQGPLIAKWQVAGRMIQDPVKATNFSNAVVKHLEQAGIHANPAVLTIKGETLAGFVQIPSAPEARQL</sequence>
<evidence type="ECO:0000313" key="1">
    <source>
        <dbReference type="EMBL" id="MEN2792155.1"/>
    </source>
</evidence>
<comment type="caution">
    <text evidence="1">The sequence shown here is derived from an EMBL/GenBank/DDBJ whole genome shotgun (WGS) entry which is preliminary data.</text>
</comment>
<evidence type="ECO:0000313" key="2">
    <source>
        <dbReference type="Proteomes" id="UP001419910"/>
    </source>
</evidence>
<proteinExistence type="predicted"/>
<dbReference type="Proteomes" id="UP001419910">
    <property type="component" value="Unassembled WGS sequence"/>
</dbReference>
<keyword evidence="2" id="KW-1185">Reference proteome</keyword>